<feature type="region of interest" description="Disordered" evidence="1">
    <location>
        <begin position="286"/>
        <end position="316"/>
    </location>
</feature>
<proteinExistence type="predicted"/>
<keyword evidence="3" id="KW-1185">Reference proteome</keyword>
<feature type="compositionally biased region" description="Basic and acidic residues" evidence="1">
    <location>
        <begin position="436"/>
        <end position="447"/>
    </location>
</feature>
<feature type="region of interest" description="Disordered" evidence="1">
    <location>
        <begin position="170"/>
        <end position="259"/>
    </location>
</feature>
<feature type="compositionally biased region" description="Low complexity" evidence="1">
    <location>
        <begin position="186"/>
        <end position="195"/>
    </location>
</feature>
<evidence type="ECO:0000256" key="1">
    <source>
        <dbReference type="SAM" id="MobiDB-lite"/>
    </source>
</evidence>
<sequence>MAVKLDERAHKAEEAEVSNCVFNLIQAFSNGLNIFKRLRERRRKKKARKENQEVEAVSSDELQLSKSLRKGPQELAETYDACYSQTGQGFAKGDAIAHASLAETLIKLNTGLVAIIASFLNHDQKGGKSPLKIDYKSLTNLSDASRKEALKSMTQLYQRLSESQLQLHQMGSPCTKCGSKKHVDCSQRSSASSSSSKDKKKQHHSRQRVSGPTIARMPLKSSSQPQLVVVRPKPGRKSSTSSSSSSKSTSPQHSAYTSPLASPLPLYIAESPFELETNGVITGVLGGPTPPLAGNGRRRKDSFNVQDPRPQTWPDQHPYPYAYPYAYVQQEHLHLPAPKLPSFTPTPRKPAPPHAVAHPHRKANSHPSAPPRAPDPPLSKSTRRLDKVTPSSYTFASDSTKLGEIPQRSWTTPWDYEEAERLNAEAAASGVPVSGDEVKGGKGDGKKKGMFRWMKKGSGAGVRT</sequence>
<feature type="region of interest" description="Disordered" evidence="1">
    <location>
        <begin position="337"/>
        <end position="406"/>
    </location>
</feature>
<dbReference type="PANTHER" id="PTHR42354:SF1">
    <property type="entry name" value="C2H2-TYPE DOMAIN-CONTAINING PROTEIN"/>
    <property type="match status" value="1"/>
</dbReference>
<dbReference type="EMBL" id="ML978236">
    <property type="protein sequence ID" value="KAF2026815.1"/>
    <property type="molecule type" value="Genomic_DNA"/>
</dbReference>
<feature type="compositionally biased region" description="Polar residues" evidence="1">
    <location>
        <begin position="389"/>
        <end position="400"/>
    </location>
</feature>
<name>A0A9P4H371_9PLEO</name>
<accession>A0A9P4H371</accession>
<gene>
    <name evidence="2" type="ORF">EK21DRAFT_73286</name>
</gene>
<reference evidence="2" key="1">
    <citation type="journal article" date="2020" name="Stud. Mycol.">
        <title>101 Dothideomycetes genomes: a test case for predicting lifestyles and emergence of pathogens.</title>
        <authorList>
            <person name="Haridas S."/>
            <person name="Albert R."/>
            <person name="Binder M."/>
            <person name="Bloem J."/>
            <person name="Labutti K."/>
            <person name="Salamov A."/>
            <person name="Andreopoulos B."/>
            <person name="Baker S."/>
            <person name="Barry K."/>
            <person name="Bills G."/>
            <person name="Bluhm B."/>
            <person name="Cannon C."/>
            <person name="Castanera R."/>
            <person name="Culley D."/>
            <person name="Daum C."/>
            <person name="Ezra D."/>
            <person name="Gonzalez J."/>
            <person name="Henrissat B."/>
            <person name="Kuo A."/>
            <person name="Liang C."/>
            <person name="Lipzen A."/>
            <person name="Lutzoni F."/>
            <person name="Magnuson J."/>
            <person name="Mondo S."/>
            <person name="Nolan M."/>
            <person name="Ohm R."/>
            <person name="Pangilinan J."/>
            <person name="Park H.-J."/>
            <person name="Ramirez L."/>
            <person name="Alfaro M."/>
            <person name="Sun H."/>
            <person name="Tritt A."/>
            <person name="Yoshinaga Y."/>
            <person name="Zwiers L.-H."/>
            <person name="Turgeon B."/>
            <person name="Goodwin S."/>
            <person name="Spatafora J."/>
            <person name="Crous P."/>
            <person name="Grigoriev I."/>
        </authorList>
    </citation>
    <scope>NUCLEOTIDE SEQUENCE</scope>
    <source>
        <strain evidence="2">CBS 110217</strain>
    </source>
</reference>
<protein>
    <submittedName>
        <fullName evidence="2">Uncharacterized protein</fullName>
    </submittedName>
</protein>
<comment type="caution">
    <text evidence="2">The sequence shown here is derived from an EMBL/GenBank/DDBJ whole genome shotgun (WGS) entry which is preliminary data.</text>
</comment>
<dbReference type="Proteomes" id="UP000799777">
    <property type="component" value="Unassembled WGS sequence"/>
</dbReference>
<feature type="compositionally biased region" description="Pro residues" evidence="1">
    <location>
        <begin position="368"/>
        <end position="377"/>
    </location>
</feature>
<organism evidence="2 3">
    <name type="scientific">Setomelanomma holmii</name>
    <dbReference type="NCBI Taxonomy" id="210430"/>
    <lineage>
        <taxon>Eukaryota</taxon>
        <taxon>Fungi</taxon>
        <taxon>Dikarya</taxon>
        <taxon>Ascomycota</taxon>
        <taxon>Pezizomycotina</taxon>
        <taxon>Dothideomycetes</taxon>
        <taxon>Pleosporomycetidae</taxon>
        <taxon>Pleosporales</taxon>
        <taxon>Pleosporineae</taxon>
        <taxon>Phaeosphaeriaceae</taxon>
        <taxon>Setomelanomma</taxon>
    </lineage>
</organism>
<evidence type="ECO:0000313" key="3">
    <source>
        <dbReference type="Proteomes" id="UP000799777"/>
    </source>
</evidence>
<dbReference type="AlphaFoldDB" id="A0A9P4H371"/>
<feature type="region of interest" description="Disordered" evidence="1">
    <location>
        <begin position="425"/>
        <end position="464"/>
    </location>
</feature>
<evidence type="ECO:0000313" key="2">
    <source>
        <dbReference type="EMBL" id="KAF2026815.1"/>
    </source>
</evidence>
<feature type="compositionally biased region" description="Low complexity" evidence="1">
    <location>
        <begin position="237"/>
        <end position="250"/>
    </location>
</feature>
<dbReference type="OrthoDB" id="5226911at2759"/>
<feature type="compositionally biased region" description="Basic residues" evidence="1">
    <location>
        <begin position="198"/>
        <end position="207"/>
    </location>
</feature>
<dbReference type="PANTHER" id="PTHR42354">
    <property type="entry name" value="C2H2-TYPE DOMAIN-CONTAINING PROTEIN"/>
    <property type="match status" value="1"/>
</dbReference>